<proteinExistence type="predicted"/>
<sequence length="380" mass="42378">MSLDNFSAVILAAGFSSRMGCFKPLLSLGSKTVIQRVISIFKENGVKDIFVVTGHRSDEVALLAKFAGAQVVDNQDFQTGMFSSVKAGVKEIRPGTAAFFVMPSDIPLVRRFTISRLMSEFEKNPGKIIHPRFSGKRGHPPLIPISLFPDIINGSGHGGLKAILDAHKSLEVCVDVPDQNILFDIDYPHDYQELLNRWQSYEIPSPEECDMILEKIHPVSDSLFRHCRRVAQAAMSIGQAIDLDINLNIKLIRAGAMLHDIAKGKKDHAQAGAVMLKEMGFHQVGEIVALHTDLSVTENSEISEAEVVYLADKFVKGEQIIPLSKRFDLAAERFKDNPDAIANIRIRRQQAMTVKKRLEVYTKQPLETIIENHTKIDLQK</sequence>
<feature type="domain" description="HD" evidence="1">
    <location>
        <begin position="223"/>
        <end position="317"/>
    </location>
</feature>
<dbReference type="SMART" id="SM00471">
    <property type="entry name" value="HDc"/>
    <property type="match status" value="1"/>
</dbReference>
<dbReference type="KEGG" id="dli:dnl_22330"/>
<dbReference type="InterPro" id="IPR006675">
    <property type="entry name" value="HDIG_dom"/>
</dbReference>
<keyword evidence="2" id="KW-0808">Transferase</keyword>
<dbReference type="Gene3D" id="1.10.3210.10">
    <property type="entry name" value="Hypothetical protein af1432"/>
    <property type="match status" value="1"/>
</dbReference>
<dbReference type="NCBIfam" id="NF045665">
    <property type="entry name" value="NTPtran_DVU1551"/>
    <property type="match status" value="1"/>
</dbReference>
<dbReference type="CDD" id="cd04182">
    <property type="entry name" value="GT_2_like_f"/>
    <property type="match status" value="1"/>
</dbReference>
<dbReference type="GO" id="GO:0016779">
    <property type="term" value="F:nucleotidyltransferase activity"/>
    <property type="evidence" value="ECO:0007669"/>
    <property type="project" value="UniProtKB-ARBA"/>
</dbReference>
<evidence type="ECO:0000259" key="1">
    <source>
        <dbReference type="PROSITE" id="PS51831"/>
    </source>
</evidence>
<dbReference type="CDD" id="cd00077">
    <property type="entry name" value="HDc"/>
    <property type="match status" value="1"/>
</dbReference>
<dbReference type="PROSITE" id="PS51831">
    <property type="entry name" value="HD"/>
    <property type="match status" value="1"/>
</dbReference>
<dbReference type="SUPFAM" id="SSF53448">
    <property type="entry name" value="Nucleotide-diphospho-sugar transferases"/>
    <property type="match status" value="1"/>
</dbReference>
<accession>A0A975GG70</accession>
<dbReference type="PANTHER" id="PTHR43777:SF1">
    <property type="entry name" value="MOLYBDENUM COFACTOR CYTIDYLYLTRANSFERASE"/>
    <property type="match status" value="1"/>
</dbReference>
<dbReference type="InterPro" id="IPR003607">
    <property type="entry name" value="HD/PDEase_dom"/>
</dbReference>
<dbReference type="NCBIfam" id="TIGR00277">
    <property type="entry name" value="HDIG"/>
    <property type="match status" value="1"/>
</dbReference>
<dbReference type="AlphaFoldDB" id="A0A975GG70"/>
<dbReference type="Pfam" id="PF12804">
    <property type="entry name" value="NTP_transf_3"/>
    <property type="match status" value="1"/>
</dbReference>
<dbReference type="EMBL" id="CP061799">
    <property type="protein sequence ID" value="QTA79949.1"/>
    <property type="molecule type" value="Genomic_DNA"/>
</dbReference>
<dbReference type="InterPro" id="IPR025877">
    <property type="entry name" value="MobA-like_NTP_Trfase"/>
</dbReference>
<keyword evidence="3" id="KW-1185">Reference proteome</keyword>
<evidence type="ECO:0000313" key="2">
    <source>
        <dbReference type="EMBL" id="QTA79949.1"/>
    </source>
</evidence>
<dbReference type="PANTHER" id="PTHR43777">
    <property type="entry name" value="MOLYBDENUM COFACTOR CYTIDYLYLTRANSFERASE"/>
    <property type="match status" value="1"/>
</dbReference>
<gene>
    <name evidence="2" type="ORF">dnl_22330</name>
</gene>
<dbReference type="Gene3D" id="3.90.550.10">
    <property type="entry name" value="Spore Coat Polysaccharide Biosynthesis Protein SpsA, Chain A"/>
    <property type="match status" value="1"/>
</dbReference>
<dbReference type="Pfam" id="PF01966">
    <property type="entry name" value="HD"/>
    <property type="match status" value="1"/>
</dbReference>
<dbReference type="SUPFAM" id="SSF109604">
    <property type="entry name" value="HD-domain/PDEase-like"/>
    <property type="match status" value="1"/>
</dbReference>
<organism evidence="2 3">
    <name type="scientific">Desulfonema limicola</name>
    <dbReference type="NCBI Taxonomy" id="45656"/>
    <lineage>
        <taxon>Bacteria</taxon>
        <taxon>Pseudomonadati</taxon>
        <taxon>Thermodesulfobacteriota</taxon>
        <taxon>Desulfobacteria</taxon>
        <taxon>Desulfobacterales</taxon>
        <taxon>Desulfococcaceae</taxon>
        <taxon>Desulfonema</taxon>
    </lineage>
</organism>
<evidence type="ECO:0000313" key="3">
    <source>
        <dbReference type="Proteomes" id="UP000663720"/>
    </source>
</evidence>
<dbReference type="InterPro" id="IPR006674">
    <property type="entry name" value="HD_domain"/>
</dbReference>
<dbReference type="RefSeq" id="WP_207691647.1">
    <property type="nucleotide sequence ID" value="NZ_CP061799.1"/>
</dbReference>
<reference evidence="2" key="1">
    <citation type="journal article" date="2021" name="Microb. Physiol.">
        <title>Proteogenomic Insights into the Physiology of Marine, Sulfate-Reducing, Filamentous Desulfonema limicola and Desulfonema magnum.</title>
        <authorList>
            <person name="Schnaars V."/>
            <person name="Wohlbrand L."/>
            <person name="Scheve S."/>
            <person name="Hinrichs C."/>
            <person name="Reinhardt R."/>
            <person name="Rabus R."/>
        </authorList>
    </citation>
    <scope>NUCLEOTIDE SEQUENCE</scope>
    <source>
        <strain evidence="2">5ac10</strain>
    </source>
</reference>
<dbReference type="InterPro" id="IPR054703">
    <property type="entry name" value="Mop-rel"/>
</dbReference>
<name>A0A975GG70_9BACT</name>
<dbReference type="InterPro" id="IPR029044">
    <property type="entry name" value="Nucleotide-diphossugar_trans"/>
</dbReference>
<protein>
    <submittedName>
        <fullName evidence="2">NTP transferase domain-containing protein, HD domain-containing</fullName>
    </submittedName>
</protein>
<dbReference type="Proteomes" id="UP000663720">
    <property type="component" value="Chromosome"/>
</dbReference>